<feature type="transmembrane region" description="Helical" evidence="6">
    <location>
        <begin position="235"/>
        <end position="253"/>
    </location>
</feature>
<comment type="caution">
    <text evidence="7">The sequence shown here is derived from an EMBL/GenBank/DDBJ whole genome shotgun (WGS) entry which is preliminary data.</text>
</comment>
<sequence>LRMSLAQFEPLICATTTYLSVFGLAHLAKMGIDRALKRNTRPHTFALEFITALQMCTCVYENGIIIGNYGLPGFFMAVTLLLIAAGFTNRGHFGNILSHVENLLKGNVAIIDFAVVSAGQFLGSALALKAATGLWYYTAGLSASHMKATGANLCGFQLLFPLNMVMILEAAACFVLRILIGQFAVKTTWRRRYLIPVLVAAHLAAAIKYIGVAGLNPMTAYARLAMCPGMNDAHFFFTYWVGAAVGWLIGAHVQQSFDGWLQSRSKARRVATEEKQREAKKEAKKNEKKRK</sequence>
<feature type="transmembrane region" description="Helical" evidence="6">
    <location>
        <begin position="6"/>
        <end position="25"/>
    </location>
</feature>
<feature type="region of interest" description="Disordered" evidence="5">
    <location>
        <begin position="271"/>
        <end position="291"/>
    </location>
</feature>
<dbReference type="GO" id="GO:0015267">
    <property type="term" value="F:channel activity"/>
    <property type="evidence" value="ECO:0007669"/>
    <property type="project" value="TreeGrafter"/>
</dbReference>
<keyword evidence="3 6" id="KW-1133">Transmembrane helix</keyword>
<dbReference type="GO" id="GO:0016020">
    <property type="term" value="C:membrane"/>
    <property type="evidence" value="ECO:0007669"/>
    <property type="project" value="UniProtKB-SubCell"/>
</dbReference>
<evidence type="ECO:0000256" key="3">
    <source>
        <dbReference type="ARBA" id="ARBA00022989"/>
    </source>
</evidence>
<name>A0AAV5SJ86_9BILA</name>
<dbReference type="EMBL" id="BTSX01000002">
    <property type="protein sequence ID" value="GMS82555.1"/>
    <property type="molecule type" value="Genomic_DNA"/>
</dbReference>
<dbReference type="SUPFAM" id="SSF81338">
    <property type="entry name" value="Aquaporin-like"/>
    <property type="match status" value="1"/>
</dbReference>
<feature type="non-terminal residue" evidence="7">
    <location>
        <position position="1"/>
    </location>
</feature>
<feature type="compositionally biased region" description="Basic and acidic residues" evidence="5">
    <location>
        <begin position="271"/>
        <end position="285"/>
    </location>
</feature>
<dbReference type="InterPro" id="IPR051883">
    <property type="entry name" value="AQP11/12_channel"/>
</dbReference>
<comment type="subcellular location">
    <subcellularLocation>
        <location evidence="1">Membrane</location>
        <topology evidence="1">Multi-pass membrane protein</topology>
    </subcellularLocation>
</comment>
<evidence type="ECO:0000256" key="4">
    <source>
        <dbReference type="ARBA" id="ARBA00023136"/>
    </source>
</evidence>
<evidence type="ECO:0000313" key="7">
    <source>
        <dbReference type="EMBL" id="GMS82555.1"/>
    </source>
</evidence>
<dbReference type="InterPro" id="IPR023271">
    <property type="entry name" value="Aquaporin-like"/>
</dbReference>
<dbReference type="PANTHER" id="PTHR21191">
    <property type="entry name" value="AQUAPORIN"/>
    <property type="match status" value="1"/>
</dbReference>
<feature type="transmembrane region" description="Helical" evidence="6">
    <location>
        <begin position="69"/>
        <end position="88"/>
    </location>
</feature>
<evidence type="ECO:0000313" key="8">
    <source>
        <dbReference type="Proteomes" id="UP001432027"/>
    </source>
</evidence>
<evidence type="ECO:0008006" key="9">
    <source>
        <dbReference type="Google" id="ProtNLM"/>
    </source>
</evidence>
<organism evidence="7 8">
    <name type="scientific">Pristionchus entomophagus</name>
    <dbReference type="NCBI Taxonomy" id="358040"/>
    <lineage>
        <taxon>Eukaryota</taxon>
        <taxon>Metazoa</taxon>
        <taxon>Ecdysozoa</taxon>
        <taxon>Nematoda</taxon>
        <taxon>Chromadorea</taxon>
        <taxon>Rhabditida</taxon>
        <taxon>Rhabditina</taxon>
        <taxon>Diplogasteromorpha</taxon>
        <taxon>Diplogasteroidea</taxon>
        <taxon>Neodiplogasteridae</taxon>
        <taxon>Pristionchus</taxon>
    </lineage>
</organism>
<evidence type="ECO:0000256" key="6">
    <source>
        <dbReference type="SAM" id="Phobius"/>
    </source>
</evidence>
<dbReference type="GO" id="GO:0005737">
    <property type="term" value="C:cytoplasm"/>
    <property type="evidence" value="ECO:0007669"/>
    <property type="project" value="TreeGrafter"/>
</dbReference>
<evidence type="ECO:0000256" key="2">
    <source>
        <dbReference type="ARBA" id="ARBA00022692"/>
    </source>
</evidence>
<evidence type="ECO:0000256" key="1">
    <source>
        <dbReference type="ARBA" id="ARBA00004141"/>
    </source>
</evidence>
<dbReference type="PANTHER" id="PTHR21191:SF16">
    <property type="entry name" value="AQUAPORIN"/>
    <property type="match status" value="1"/>
</dbReference>
<dbReference type="Proteomes" id="UP001432027">
    <property type="component" value="Unassembled WGS sequence"/>
</dbReference>
<feature type="transmembrane region" description="Helical" evidence="6">
    <location>
        <begin position="158"/>
        <end position="180"/>
    </location>
</feature>
<dbReference type="AlphaFoldDB" id="A0AAV5SJ86"/>
<keyword evidence="2 6" id="KW-0812">Transmembrane</keyword>
<evidence type="ECO:0000256" key="5">
    <source>
        <dbReference type="SAM" id="MobiDB-lite"/>
    </source>
</evidence>
<keyword evidence="4 6" id="KW-0472">Membrane</keyword>
<reference evidence="7" key="1">
    <citation type="submission" date="2023-10" db="EMBL/GenBank/DDBJ databases">
        <title>Genome assembly of Pristionchus species.</title>
        <authorList>
            <person name="Yoshida K."/>
            <person name="Sommer R.J."/>
        </authorList>
    </citation>
    <scope>NUCLEOTIDE SEQUENCE</scope>
    <source>
        <strain evidence="7">RS0144</strain>
    </source>
</reference>
<feature type="transmembrane region" description="Helical" evidence="6">
    <location>
        <begin position="192"/>
        <end position="215"/>
    </location>
</feature>
<gene>
    <name evidence="7" type="ORF">PENTCL1PPCAC_4730</name>
</gene>
<proteinExistence type="predicted"/>
<keyword evidence="8" id="KW-1185">Reference proteome</keyword>
<protein>
    <recommendedName>
        <fullName evidence="9">Aqp-10</fullName>
    </recommendedName>
</protein>
<accession>A0AAV5SJ86</accession>